<dbReference type="AlphaFoldDB" id="A0A1H1NNB0"/>
<name>A0A1H1NNB0_9MICO</name>
<dbReference type="Proteomes" id="UP000182126">
    <property type="component" value="Chromosome I"/>
</dbReference>
<evidence type="ECO:0000256" key="1">
    <source>
        <dbReference type="SAM" id="MobiDB-lite"/>
    </source>
</evidence>
<dbReference type="EMBL" id="LT629770">
    <property type="protein sequence ID" value="SDS00407.1"/>
    <property type="molecule type" value="Genomic_DNA"/>
</dbReference>
<dbReference type="CDD" id="cd06577">
    <property type="entry name" value="PASTA_pknB"/>
    <property type="match status" value="1"/>
</dbReference>
<proteinExistence type="predicted"/>
<feature type="domain" description="PASTA" evidence="2">
    <location>
        <begin position="50"/>
        <end position="121"/>
    </location>
</feature>
<protein>
    <submittedName>
        <fullName evidence="3">PASTA domain-containing protein</fullName>
    </submittedName>
</protein>
<reference evidence="3 4" key="1">
    <citation type="submission" date="2016-10" db="EMBL/GenBank/DDBJ databases">
        <authorList>
            <person name="de Groot N.N."/>
        </authorList>
    </citation>
    <scope>NUCLEOTIDE SEQUENCE [LARGE SCALE GENOMIC DNA]</scope>
    <source>
        <strain evidence="3 4">DSM 15019</strain>
    </source>
</reference>
<feature type="region of interest" description="Disordered" evidence="1">
    <location>
        <begin position="1"/>
        <end position="29"/>
    </location>
</feature>
<sequence>MLALTACSGITLPTPERPTGGETGAPAATEPADALPVELEAIREYWPLPDSADYRVPNLVGKKLPEARDALAEWDAFIKEYDASEEDRDIYMGGNWTVVSQAPLPGTPLREHERVEFYVLKNDEAAEAVATTLADDSHVGERVFSGTVTGFDGIQTLLVDSAEVRLDLVTPVHNSCGLDPTGNGASADYTADVSALVPVGTEVLAVRSDVRGDEGFLHIRTAEHPWPSPPLESVNEILVRSGWWMPHTSDFGGGFPPPSEGIVFSPFIENTNLTSVQAEYAPLIAQAGNTAVVGSVAGLGVCRSVAEQDAVAWAAAREETDRRIREVEAELQRRTEAGYYTCRDGDGDGVCYER</sequence>
<accession>A0A1H1NNB0</accession>
<dbReference type="InterPro" id="IPR005543">
    <property type="entry name" value="PASTA_dom"/>
</dbReference>
<evidence type="ECO:0000313" key="4">
    <source>
        <dbReference type="Proteomes" id="UP000182126"/>
    </source>
</evidence>
<dbReference type="Pfam" id="PF03793">
    <property type="entry name" value="PASTA"/>
    <property type="match status" value="1"/>
</dbReference>
<evidence type="ECO:0000313" key="3">
    <source>
        <dbReference type="EMBL" id="SDS00407.1"/>
    </source>
</evidence>
<dbReference type="PROSITE" id="PS51178">
    <property type="entry name" value="PASTA"/>
    <property type="match status" value="1"/>
</dbReference>
<gene>
    <name evidence="3" type="ORF">SAMN04489809_0863</name>
</gene>
<evidence type="ECO:0000259" key="2">
    <source>
        <dbReference type="PROSITE" id="PS51178"/>
    </source>
</evidence>
<organism evidence="3 4">
    <name type="scientific">Microbacterium paraoxydans</name>
    <dbReference type="NCBI Taxonomy" id="199592"/>
    <lineage>
        <taxon>Bacteria</taxon>
        <taxon>Bacillati</taxon>
        <taxon>Actinomycetota</taxon>
        <taxon>Actinomycetes</taxon>
        <taxon>Micrococcales</taxon>
        <taxon>Microbacteriaceae</taxon>
        <taxon>Microbacterium</taxon>
    </lineage>
</organism>
<dbReference type="Gene3D" id="3.30.10.20">
    <property type="match status" value="1"/>
</dbReference>